<dbReference type="GO" id="GO:0047964">
    <property type="term" value="F:glyoxylate reductase (NADH) activity"/>
    <property type="evidence" value="ECO:0007669"/>
    <property type="project" value="UniProtKB-EC"/>
</dbReference>
<feature type="domain" description="D-isomer specific 2-hydroxyacid dehydrogenase catalytic" evidence="4">
    <location>
        <begin position="7"/>
        <end position="318"/>
    </location>
</feature>
<proteinExistence type="inferred from homology"/>
<reference evidence="7" key="2">
    <citation type="submission" date="2015-02" db="EMBL/GenBank/DDBJ databases">
        <title>Complete Genome Sequence of Pelosinus fermentans JBW45.</title>
        <authorList>
            <person name="De Leon K.B."/>
            <person name="Utturkar S.M."/>
            <person name="Camilleri L.B."/>
            <person name="Arkin A.P."/>
            <person name="Fields M.W."/>
            <person name="Brown S.D."/>
            <person name="Wall J.D."/>
        </authorList>
    </citation>
    <scope>NUCLEOTIDE SEQUENCE [LARGE SCALE GENOMIC DNA]</scope>
    <source>
        <strain evidence="7">JBW45</strain>
    </source>
</reference>
<reference evidence="6 7" key="1">
    <citation type="journal article" date="2015" name="Genome Announc.">
        <title>Complete Genome Sequence of Pelosinus fermentans JBW45, a Member of a Remarkably Competitive Group of Negativicutes in the Firmicutes Phylum.</title>
        <authorList>
            <person name="De Leon K.B."/>
            <person name="Utturkar S.M."/>
            <person name="Camilleri L.B."/>
            <person name="Elias D.A."/>
            <person name="Arkin A.P."/>
            <person name="Fields M.W."/>
            <person name="Brown S.D."/>
            <person name="Wall J.D."/>
        </authorList>
    </citation>
    <scope>NUCLEOTIDE SEQUENCE [LARGE SCALE GENOMIC DNA]</scope>
    <source>
        <strain evidence="6 7">JBW45</strain>
    </source>
</reference>
<dbReference type="GO" id="GO:0005829">
    <property type="term" value="C:cytosol"/>
    <property type="evidence" value="ECO:0007669"/>
    <property type="project" value="TreeGrafter"/>
</dbReference>
<dbReference type="InterPro" id="IPR050223">
    <property type="entry name" value="D-isomer_2-hydroxyacid_DH"/>
</dbReference>
<name>I9NUZ8_9FIRM</name>
<dbReference type="EC" id="1.1.1.26" evidence="6"/>
<dbReference type="GO" id="GO:0051287">
    <property type="term" value="F:NAD binding"/>
    <property type="evidence" value="ECO:0007669"/>
    <property type="project" value="InterPro"/>
</dbReference>
<evidence type="ECO:0000256" key="3">
    <source>
        <dbReference type="RuleBase" id="RU003719"/>
    </source>
</evidence>
<accession>I9NUZ8</accession>
<dbReference type="RefSeq" id="WP_007955080.1">
    <property type="nucleotide sequence ID" value="NZ_CP010978.1"/>
</dbReference>
<dbReference type="HOGENOM" id="CLU_019796_1_3_9"/>
<dbReference type="GO" id="GO:0016618">
    <property type="term" value="F:hydroxypyruvate reductase [NAD(P)H] activity"/>
    <property type="evidence" value="ECO:0007669"/>
    <property type="project" value="TreeGrafter"/>
</dbReference>
<dbReference type="EMBL" id="CP010978">
    <property type="protein sequence ID" value="AJQ29879.1"/>
    <property type="molecule type" value="Genomic_DNA"/>
</dbReference>
<evidence type="ECO:0000259" key="4">
    <source>
        <dbReference type="Pfam" id="PF00389"/>
    </source>
</evidence>
<dbReference type="Pfam" id="PF02826">
    <property type="entry name" value="2-Hacid_dh_C"/>
    <property type="match status" value="1"/>
</dbReference>
<dbReference type="GO" id="GO:0030267">
    <property type="term" value="F:glyoxylate reductase (NADPH) activity"/>
    <property type="evidence" value="ECO:0007669"/>
    <property type="project" value="TreeGrafter"/>
</dbReference>
<dbReference type="Gene3D" id="3.40.50.720">
    <property type="entry name" value="NAD(P)-binding Rossmann-like Domain"/>
    <property type="match status" value="2"/>
</dbReference>
<evidence type="ECO:0000313" key="7">
    <source>
        <dbReference type="Proteomes" id="UP000005361"/>
    </source>
</evidence>
<sequence length="330" mass="35967">MSKPNVVVIGGLMTTALERLQNFCSIKQWKKENDIPRDILLEWVADAEGLIVNNSVAVNEELLQNAPRLKVIAQMAVGYDNVDIEACSKYNIPFGNTPGVLVDATADLAFSLLLCSARRIHEGWDFVRANSWARGHKLSFGIDIAGKTLGIVGMGQIGAAVAQRAKAFGMNVIYYNRNRRHDDDKIGAAYQSFETLLDKSDAIIVLTPLSQETRGLFGKEEFRKMKSTAYFINVSRGPVVDTDSLVEALQSGEIAYAALDVTDPEPVTQDHPLLKLSNILITPHIGSATVETRTAMAQLTVDNLLAGLADRPLAACVNASRIIGKNEKSL</sequence>
<dbReference type="SUPFAM" id="SSF51735">
    <property type="entry name" value="NAD(P)-binding Rossmann-fold domains"/>
    <property type="match status" value="1"/>
</dbReference>
<evidence type="ECO:0000256" key="1">
    <source>
        <dbReference type="ARBA" id="ARBA00005854"/>
    </source>
</evidence>
<dbReference type="SUPFAM" id="SSF52283">
    <property type="entry name" value="Formate/glycerate dehydrogenase catalytic domain-like"/>
    <property type="match status" value="1"/>
</dbReference>
<comment type="similarity">
    <text evidence="1 3">Belongs to the D-isomer specific 2-hydroxyacid dehydrogenase family.</text>
</comment>
<dbReference type="Pfam" id="PF00389">
    <property type="entry name" value="2-Hacid_dh"/>
    <property type="match status" value="1"/>
</dbReference>
<dbReference type="InterPro" id="IPR006140">
    <property type="entry name" value="D-isomer_DH_NAD-bd"/>
</dbReference>
<evidence type="ECO:0000313" key="6">
    <source>
        <dbReference type="EMBL" id="AJQ29879.1"/>
    </source>
</evidence>
<feature type="domain" description="D-isomer specific 2-hydroxyacid dehydrogenase NAD-binding" evidence="5">
    <location>
        <begin position="111"/>
        <end position="286"/>
    </location>
</feature>
<dbReference type="Proteomes" id="UP000005361">
    <property type="component" value="Chromosome"/>
</dbReference>
<keyword evidence="2 3" id="KW-0560">Oxidoreductase</keyword>
<dbReference type="InterPro" id="IPR036291">
    <property type="entry name" value="NAD(P)-bd_dom_sf"/>
</dbReference>
<gene>
    <name evidence="6" type="ORF">JBW_04550</name>
</gene>
<dbReference type="InterPro" id="IPR006139">
    <property type="entry name" value="D-isomer_2_OHA_DH_cat_dom"/>
</dbReference>
<protein>
    <submittedName>
        <fullName evidence="6">Glyoxylate reductase</fullName>
        <ecNumber evidence="6">1.1.1.26</ecNumber>
    </submittedName>
</protein>
<evidence type="ECO:0000259" key="5">
    <source>
        <dbReference type="Pfam" id="PF02826"/>
    </source>
</evidence>
<dbReference type="FunFam" id="3.40.50.720:FF:000462">
    <property type="entry name" value="Glyoxylate reductase (NADP+)"/>
    <property type="match status" value="1"/>
</dbReference>
<evidence type="ECO:0000256" key="2">
    <source>
        <dbReference type="ARBA" id="ARBA00023002"/>
    </source>
</evidence>
<dbReference type="CDD" id="cd05301">
    <property type="entry name" value="GDH"/>
    <property type="match status" value="1"/>
</dbReference>
<dbReference type="STRING" id="1192197.JBW_04550"/>
<dbReference type="PANTHER" id="PTHR10996">
    <property type="entry name" value="2-HYDROXYACID DEHYDROGENASE-RELATED"/>
    <property type="match status" value="1"/>
</dbReference>
<dbReference type="PROSITE" id="PS00671">
    <property type="entry name" value="D_2_HYDROXYACID_DH_3"/>
    <property type="match status" value="1"/>
</dbReference>
<dbReference type="AlphaFoldDB" id="I9NUZ8"/>
<dbReference type="PROSITE" id="PS00065">
    <property type="entry name" value="D_2_HYDROXYACID_DH_1"/>
    <property type="match status" value="1"/>
</dbReference>
<dbReference type="PANTHER" id="PTHR10996:SF257">
    <property type="entry name" value="GLYOXYLATE REDUCTASE 1"/>
    <property type="match status" value="1"/>
</dbReference>
<dbReference type="OrthoDB" id="9805416at2"/>
<dbReference type="InterPro" id="IPR029753">
    <property type="entry name" value="D-isomer_DH_CS"/>
</dbReference>
<organism evidence="6 7">
    <name type="scientific">Pelosinus fermentans JBW45</name>
    <dbReference type="NCBI Taxonomy" id="1192197"/>
    <lineage>
        <taxon>Bacteria</taxon>
        <taxon>Bacillati</taxon>
        <taxon>Bacillota</taxon>
        <taxon>Negativicutes</taxon>
        <taxon>Selenomonadales</taxon>
        <taxon>Sporomusaceae</taxon>
        <taxon>Pelosinus</taxon>
    </lineage>
</organism>
<dbReference type="InterPro" id="IPR029752">
    <property type="entry name" value="D-isomer_DH_CS1"/>
</dbReference>
<dbReference type="KEGG" id="pft:JBW_04550"/>